<dbReference type="InterPro" id="IPR031479">
    <property type="entry name" value="SLX4IP"/>
</dbReference>
<dbReference type="Pfam" id="PF15744">
    <property type="entry name" value="UPF0492"/>
    <property type="match status" value="1"/>
</dbReference>
<feature type="region of interest" description="Disordered" evidence="1">
    <location>
        <begin position="161"/>
        <end position="182"/>
    </location>
</feature>
<proteinExistence type="predicted"/>
<dbReference type="GeneTree" id="ENSGT00390000016400"/>
<reference evidence="2" key="2">
    <citation type="submission" date="2025-08" db="UniProtKB">
        <authorList>
            <consortium name="Ensembl"/>
        </authorList>
    </citation>
    <scope>IDENTIFICATION</scope>
</reference>
<sequence length="345" mass="37767">MGGPFMEQPLHAEASTGNITDLEEDGVNPSEKFQRSGHTPSGMCRGPLSTGALLLWQQRARAQEPRETCGNFAVLVDLHVLPQGSSKDTSWFSEQKKEEVCLLLKETIDSRVKEYLQVRKQHRPSDTEFTRSNPLSLKELQVFPDRFVVCVSQLAFSRDLSASQSEDLQPGRALHRASGDRTGCVEQLLPSGAEPRRNILREIVNRTETKSSTMSGSRSNRTSVGASSHSVAAEGAWRRRGLPASSSPPAMGQAEDDRKASETHQGLPALKLEKGHQAWPGAAETSSQGAVADRLLSRSLVCGCESAFPVQSRVLEGPEHRRNAGSATLREMPTTTREFLLEVID</sequence>
<evidence type="ECO:0008006" key="4">
    <source>
        <dbReference type="Google" id="ProtNLM"/>
    </source>
</evidence>
<feature type="compositionally biased region" description="Polar residues" evidence="1">
    <location>
        <begin position="210"/>
        <end position="230"/>
    </location>
</feature>
<feature type="region of interest" description="Disordered" evidence="1">
    <location>
        <begin position="205"/>
        <end position="263"/>
    </location>
</feature>
<name>A0A8B9X4N2_BOSMU</name>
<dbReference type="Proteomes" id="UP000694520">
    <property type="component" value="Chromosome 12"/>
</dbReference>
<dbReference type="AlphaFoldDB" id="A0A8B9X4N2"/>
<accession>A0A8B9X4N2</accession>
<evidence type="ECO:0000313" key="2">
    <source>
        <dbReference type="Ensembl" id="ENSBGRP00000016493.1"/>
    </source>
</evidence>
<protein>
    <recommendedName>
        <fullName evidence="4">Protein SLX4IP</fullName>
    </recommendedName>
</protein>
<dbReference type="PANTHER" id="PTHR28557:SF1">
    <property type="entry name" value="PROTEIN SLX4IP"/>
    <property type="match status" value="1"/>
</dbReference>
<reference evidence="2" key="3">
    <citation type="submission" date="2025-09" db="UniProtKB">
        <authorList>
            <consortium name="Ensembl"/>
        </authorList>
    </citation>
    <scope>IDENTIFICATION</scope>
</reference>
<dbReference type="PANTHER" id="PTHR28557">
    <property type="entry name" value="PROTEIN SLX4IP"/>
    <property type="match status" value="1"/>
</dbReference>
<feature type="region of interest" description="Disordered" evidence="1">
    <location>
        <begin position="1"/>
        <end position="43"/>
    </location>
</feature>
<reference evidence="2" key="1">
    <citation type="submission" date="2019-05" db="EMBL/GenBank/DDBJ databases">
        <authorList>
            <person name="Zhang S."/>
            <person name="Liu J."/>
        </authorList>
    </citation>
    <scope>NUCLEOTIDE SEQUENCE [LARGE SCALE GENOMIC DNA]</scope>
</reference>
<evidence type="ECO:0000256" key="1">
    <source>
        <dbReference type="SAM" id="MobiDB-lite"/>
    </source>
</evidence>
<organism evidence="2 3">
    <name type="scientific">Bos mutus grunniens</name>
    <name type="common">Wild yak</name>
    <name type="synonym">Bos grunniens</name>
    <dbReference type="NCBI Taxonomy" id="30521"/>
    <lineage>
        <taxon>Eukaryota</taxon>
        <taxon>Metazoa</taxon>
        <taxon>Chordata</taxon>
        <taxon>Craniata</taxon>
        <taxon>Vertebrata</taxon>
        <taxon>Euteleostomi</taxon>
        <taxon>Mammalia</taxon>
        <taxon>Eutheria</taxon>
        <taxon>Laurasiatheria</taxon>
        <taxon>Artiodactyla</taxon>
        <taxon>Ruminantia</taxon>
        <taxon>Pecora</taxon>
        <taxon>Bovidae</taxon>
        <taxon>Bovinae</taxon>
        <taxon>Bos</taxon>
    </lineage>
</organism>
<keyword evidence="3" id="KW-1185">Reference proteome</keyword>
<dbReference type="Ensembl" id="ENSBGRT00000019066.1">
    <property type="protein sequence ID" value="ENSBGRP00000016493.1"/>
    <property type="gene ID" value="ENSBGRG00000010280.1"/>
</dbReference>
<evidence type="ECO:0000313" key="3">
    <source>
        <dbReference type="Proteomes" id="UP000694520"/>
    </source>
</evidence>